<dbReference type="PANTHER" id="PTHR24224">
    <property type="entry name" value="CARDIOACCELERATORY PEPTIDE RECEPTOR-RELATED"/>
    <property type="match status" value="1"/>
</dbReference>
<evidence type="ECO:0000313" key="3">
    <source>
        <dbReference type="Proteomes" id="UP000829354"/>
    </source>
</evidence>
<dbReference type="PANTHER" id="PTHR24224:SF37">
    <property type="entry name" value="G-PROTEIN COUPLED RECEPTORS FAMILY 1 PROFILE DOMAIN-CONTAINING PROTEIN"/>
    <property type="match status" value="1"/>
</dbReference>
<dbReference type="AlphaFoldDB" id="A0AAE9FDR7"/>
<keyword evidence="1" id="KW-0472">Membrane</keyword>
<feature type="transmembrane region" description="Helical" evidence="1">
    <location>
        <begin position="20"/>
        <end position="39"/>
    </location>
</feature>
<keyword evidence="3" id="KW-1185">Reference proteome</keyword>
<sequence>MKHSTLIWPGGDSAVGMTIHSFYFVIIFIGLVLNIYVVFRMRKFCRTDKDQFLNGTGLYLMSMACCDAVNLVLSSVEMVTYLLPVAASEETAHILCKDYSSLYSSVDVFISTLVPVSFVLALDLLVLCFRPTRQQTDPLLQVVFHKLDEDTEKKRQQTTRKFMFVTFLAIGMSAPDGILRAVRLYFDGDVVFTLFQIFKGLYLIRFTFNAFYLTLFVFDRNLLSKVSSSRHLSVSMRRLEEEPAIVPRERSRTLSCQRPPLVTQLTRNASCIIYNENKDGKEKDNERSTSLWV</sequence>
<feature type="transmembrane region" description="Helical" evidence="1">
    <location>
        <begin position="202"/>
        <end position="223"/>
    </location>
</feature>
<name>A0AAE9FDR7_CAEBR</name>
<reference evidence="2 3" key="1">
    <citation type="submission" date="2022-04" db="EMBL/GenBank/DDBJ databases">
        <title>Chromosome-level reference genomes for two strains of Caenorhabditis briggsae: an improved platform for comparative genomics.</title>
        <authorList>
            <person name="Stevens L."/>
            <person name="Andersen E."/>
        </authorList>
    </citation>
    <scope>NUCLEOTIDE SEQUENCE [LARGE SCALE GENOMIC DNA]</scope>
    <source>
        <strain evidence="2">VX34</strain>
        <tissue evidence="2">Whole-organism</tissue>
    </source>
</reference>
<keyword evidence="1" id="KW-0812">Transmembrane</keyword>
<feature type="transmembrane region" description="Helical" evidence="1">
    <location>
        <begin position="108"/>
        <end position="129"/>
    </location>
</feature>
<dbReference type="Gene3D" id="1.20.1070.10">
    <property type="entry name" value="Rhodopsin 7-helix transmembrane proteins"/>
    <property type="match status" value="1"/>
</dbReference>
<protein>
    <submittedName>
        <fullName evidence="2">Uncharacterized protein</fullName>
    </submittedName>
</protein>
<gene>
    <name evidence="2" type="ORF">L5515_019208</name>
</gene>
<dbReference type="Proteomes" id="UP000829354">
    <property type="component" value="Chromosome X"/>
</dbReference>
<feature type="transmembrane region" description="Helical" evidence="1">
    <location>
        <begin position="162"/>
        <end position="182"/>
    </location>
</feature>
<feature type="transmembrane region" description="Helical" evidence="1">
    <location>
        <begin position="51"/>
        <end position="73"/>
    </location>
</feature>
<evidence type="ECO:0000256" key="1">
    <source>
        <dbReference type="SAM" id="Phobius"/>
    </source>
</evidence>
<evidence type="ECO:0000313" key="2">
    <source>
        <dbReference type="EMBL" id="UMM43902.1"/>
    </source>
</evidence>
<accession>A0AAE9FDR7</accession>
<keyword evidence="1" id="KW-1133">Transmembrane helix</keyword>
<dbReference type="InterPro" id="IPR052665">
    <property type="entry name" value="Neuropeptide-GPCR"/>
</dbReference>
<organism evidence="2 3">
    <name type="scientific">Caenorhabditis briggsae</name>
    <dbReference type="NCBI Taxonomy" id="6238"/>
    <lineage>
        <taxon>Eukaryota</taxon>
        <taxon>Metazoa</taxon>
        <taxon>Ecdysozoa</taxon>
        <taxon>Nematoda</taxon>
        <taxon>Chromadorea</taxon>
        <taxon>Rhabditida</taxon>
        <taxon>Rhabditina</taxon>
        <taxon>Rhabditomorpha</taxon>
        <taxon>Rhabditoidea</taxon>
        <taxon>Rhabditidae</taxon>
        <taxon>Peloderinae</taxon>
        <taxon>Caenorhabditis</taxon>
    </lineage>
</organism>
<dbReference type="EMBL" id="CP092625">
    <property type="protein sequence ID" value="UMM43902.1"/>
    <property type="molecule type" value="Genomic_DNA"/>
</dbReference>
<proteinExistence type="predicted"/>